<dbReference type="PROSITE" id="PS50835">
    <property type="entry name" value="IG_LIKE"/>
    <property type="match status" value="1"/>
</dbReference>
<evidence type="ECO:0000313" key="5">
    <source>
        <dbReference type="Ensembl" id="ENSXMAP00000039093.1"/>
    </source>
</evidence>
<dbReference type="OMA" id="IMNCSHN"/>
<evidence type="ECO:0000259" key="4">
    <source>
        <dbReference type="PROSITE" id="PS50835"/>
    </source>
</evidence>
<protein>
    <recommendedName>
        <fullName evidence="4">Ig-like domain-containing protein</fullName>
    </recommendedName>
</protein>
<keyword evidence="1 3" id="KW-0732">Signal</keyword>
<dbReference type="InterPro" id="IPR036179">
    <property type="entry name" value="Ig-like_dom_sf"/>
</dbReference>
<dbReference type="AlphaFoldDB" id="A0A3B5R601"/>
<dbReference type="PANTHER" id="PTHR23268:SF102">
    <property type="entry name" value="IMMUNOGLOBULIN V-SET DOMAIN-CONTAINING PROTEIN"/>
    <property type="match status" value="1"/>
</dbReference>
<accession>A0A3B5R601</accession>
<name>A0A3B5R601_XIPMA</name>
<dbReference type="STRING" id="8083.ENSXMAP00000039093"/>
<feature type="signal peptide" evidence="3">
    <location>
        <begin position="1"/>
        <end position="17"/>
    </location>
</feature>
<dbReference type="SMART" id="SM00406">
    <property type="entry name" value="IGv"/>
    <property type="match status" value="1"/>
</dbReference>
<evidence type="ECO:0000256" key="2">
    <source>
        <dbReference type="ARBA" id="ARBA00022859"/>
    </source>
</evidence>
<dbReference type="InterPro" id="IPR007110">
    <property type="entry name" value="Ig-like_dom"/>
</dbReference>
<dbReference type="InterPro" id="IPR013106">
    <property type="entry name" value="Ig_V-set"/>
</dbReference>
<dbReference type="GO" id="GO:0007166">
    <property type="term" value="P:cell surface receptor signaling pathway"/>
    <property type="evidence" value="ECO:0007669"/>
    <property type="project" value="TreeGrafter"/>
</dbReference>
<reference evidence="5" key="4">
    <citation type="submission" date="2025-09" db="UniProtKB">
        <authorList>
            <consortium name="Ensembl"/>
        </authorList>
    </citation>
    <scope>IDENTIFICATION</scope>
    <source>
        <strain evidence="5">JP 163 A</strain>
    </source>
</reference>
<feature type="domain" description="Ig-like" evidence="4">
    <location>
        <begin position="7"/>
        <end position="112"/>
    </location>
</feature>
<dbReference type="PANTHER" id="PTHR23268">
    <property type="entry name" value="T-CELL RECEPTOR BETA CHAIN"/>
    <property type="match status" value="1"/>
</dbReference>
<dbReference type="InterPro" id="IPR050413">
    <property type="entry name" value="TCR_beta_variable"/>
</dbReference>
<dbReference type="Proteomes" id="UP000002852">
    <property type="component" value="Unassembled WGS sequence"/>
</dbReference>
<evidence type="ECO:0000256" key="3">
    <source>
        <dbReference type="SAM" id="SignalP"/>
    </source>
</evidence>
<reference evidence="5" key="3">
    <citation type="submission" date="2025-08" db="UniProtKB">
        <authorList>
            <consortium name="Ensembl"/>
        </authorList>
    </citation>
    <scope>IDENTIFICATION</scope>
    <source>
        <strain evidence="5">JP 163 A</strain>
    </source>
</reference>
<dbReference type="GeneTree" id="ENSGT00940000177066"/>
<sequence>FFLALLPKIFLFRGVTPVHFLQSTIMNCSHNKDATYFQMYWYQQLPDQNMKLIVFTTTYPPFQYEDGFSKEKFPADRKDALSGSLTVKQLQPEDSGVYFCSSCTKTQLLETQ</sequence>
<dbReference type="InterPro" id="IPR013783">
    <property type="entry name" value="Ig-like_fold"/>
</dbReference>
<proteinExistence type="predicted"/>
<dbReference type="SUPFAM" id="SSF48726">
    <property type="entry name" value="Immunoglobulin"/>
    <property type="match status" value="1"/>
</dbReference>
<organism evidence="5 6">
    <name type="scientific">Xiphophorus maculatus</name>
    <name type="common">Southern platyfish</name>
    <name type="synonym">Platypoecilus maculatus</name>
    <dbReference type="NCBI Taxonomy" id="8083"/>
    <lineage>
        <taxon>Eukaryota</taxon>
        <taxon>Metazoa</taxon>
        <taxon>Chordata</taxon>
        <taxon>Craniata</taxon>
        <taxon>Vertebrata</taxon>
        <taxon>Euteleostomi</taxon>
        <taxon>Actinopterygii</taxon>
        <taxon>Neopterygii</taxon>
        <taxon>Teleostei</taxon>
        <taxon>Neoteleostei</taxon>
        <taxon>Acanthomorphata</taxon>
        <taxon>Ovalentaria</taxon>
        <taxon>Atherinomorphae</taxon>
        <taxon>Cyprinodontiformes</taxon>
        <taxon>Poeciliidae</taxon>
        <taxon>Poeciliinae</taxon>
        <taxon>Xiphophorus</taxon>
    </lineage>
</organism>
<keyword evidence="6" id="KW-1185">Reference proteome</keyword>
<evidence type="ECO:0000256" key="1">
    <source>
        <dbReference type="ARBA" id="ARBA00022729"/>
    </source>
</evidence>
<keyword evidence="2" id="KW-0391">Immunity</keyword>
<dbReference type="GO" id="GO:0005886">
    <property type="term" value="C:plasma membrane"/>
    <property type="evidence" value="ECO:0007669"/>
    <property type="project" value="TreeGrafter"/>
</dbReference>
<dbReference type="Ensembl" id="ENSXMAT00000038645.1">
    <property type="protein sequence ID" value="ENSXMAP00000039093.1"/>
    <property type="gene ID" value="ENSXMAG00000022181.1"/>
</dbReference>
<reference evidence="6" key="2">
    <citation type="journal article" date="2013" name="Nat. Genet.">
        <title>The genome of the platyfish, Xiphophorus maculatus, provides insights into evolutionary adaptation and several complex traits.</title>
        <authorList>
            <person name="Schartl M."/>
            <person name="Walter R.B."/>
            <person name="Shen Y."/>
            <person name="Garcia T."/>
            <person name="Catchen J."/>
            <person name="Amores A."/>
            <person name="Braasch I."/>
            <person name="Chalopin D."/>
            <person name="Volff J.N."/>
            <person name="Lesch K.P."/>
            <person name="Bisazza A."/>
            <person name="Minx P."/>
            <person name="Hillier L."/>
            <person name="Wilson R.K."/>
            <person name="Fuerstenberg S."/>
            <person name="Boore J."/>
            <person name="Searle S."/>
            <person name="Postlethwait J.H."/>
            <person name="Warren W.C."/>
        </authorList>
    </citation>
    <scope>NUCLEOTIDE SEQUENCE [LARGE SCALE GENOMIC DNA]</scope>
    <source>
        <strain evidence="6">JP 163 A</strain>
    </source>
</reference>
<reference evidence="6" key="1">
    <citation type="submission" date="2012-01" db="EMBL/GenBank/DDBJ databases">
        <authorList>
            <person name="Walter R."/>
            <person name="Schartl M."/>
            <person name="Warren W."/>
        </authorList>
    </citation>
    <scope>NUCLEOTIDE SEQUENCE [LARGE SCALE GENOMIC DNA]</scope>
    <source>
        <strain evidence="6">JP 163 A</strain>
    </source>
</reference>
<dbReference type="GO" id="GO:0002376">
    <property type="term" value="P:immune system process"/>
    <property type="evidence" value="ECO:0007669"/>
    <property type="project" value="UniProtKB-KW"/>
</dbReference>
<feature type="chain" id="PRO_5017341303" description="Ig-like domain-containing protein" evidence="3">
    <location>
        <begin position="18"/>
        <end position="112"/>
    </location>
</feature>
<dbReference type="InParanoid" id="A0A3B5R601"/>
<evidence type="ECO:0000313" key="6">
    <source>
        <dbReference type="Proteomes" id="UP000002852"/>
    </source>
</evidence>
<dbReference type="Pfam" id="PF07686">
    <property type="entry name" value="V-set"/>
    <property type="match status" value="1"/>
</dbReference>
<dbReference type="Gene3D" id="2.60.40.10">
    <property type="entry name" value="Immunoglobulins"/>
    <property type="match status" value="1"/>
</dbReference>